<reference evidence="3 4" key="1">
    <citation type="submission" date="2024-05" db="EMBL/GenBank/DDBJ databases">
        <authorList>
            <person name="Wallberg A."/>
        </authorList>
    </citation>
    <scope>NUCLEOTIDE SEQUENCE [LARGE SCALE GENOMIC DNA]</scope>
</reference>
<feature type="non-terminal residue" evidence="3">
    <location>
        <position position="109"/>
    </location>
</feature>
<dbReference type="Proteomes" id="UP001497623">
    <property type="component" value="Unassembled WGS sequence"/>
</dbReference>
<dbReference type="InterPro" id="IPR013087">
    <property type="entry name" value="Znf_C2H2_type"/>
</dbReference>
<keyword evidence="1" id="KW-0479">Metal-binding</keyword>
<dbReference type="Gene3D" id="3.30.160.60">
    <property type="entry name" value="Classic Zinc Finger"/>
    <property type="match status" value="1"/>
</dbReference>
<dbReference type="AlphaFoldDB" id="A0AAV2QJ07"/>
<evidence type="ECO:0000313" key="4">
    <source>
        <dbReference type="Proteomes" id="UP001497623"/>
    </source>
</evidence>
<keyword evidence="4" id="KW-1185">Reference proteome</keyword>
<proteinExistence type="predicted"/>
<protein>
    <recommendedName>
        <fullName evidence="2">C2H2-type domain-containing protein</fullName>
    </recommendedName>
</protein>
<dbReference type="SUPFAM" id="SSF57667">
    <property type="entry name" value="beta-beta-alpha zinc fingers"/>
    <property type="match status" value="1"/>
</dbReference>
<keyword evidence="1" id="KW-0862">Zinc</keyword>
<sequence>MDCGFKDESTQIHEIGVKVKKEIEIYEEPVTHTNVDVKVKEEILVNGERAMLQRHMRTSLTCTGENPYRCSQCDNTSPGINQLIIHLKIHYVETLYQCSHCDRSKKTKS</sequence>
<evidence type="ECO:0000256" key="1">
    <source>
        <dbReference type="PROSITE-ProRule" id="PRU00042"/>
    </source>
</evidence>
<organism evidence="3 4">
    <name type="scientific">Meganyctiphanes norvegica</name>
    <name type="common">Northern krill</name>
    <name type="synonym">Thysanopoda norvegica</name>
    <dbReference type="NCBI Taxonomy" id="48144"/>
    <lineage>
        <taxon>Eukaryota</taxon>
        <taxon>Metazoa</taxon>
        <taxon>Ecdysozoa</taxon>
        <taxon>Arthropoda</taxon>
        <taxon>Crustacea</taxon>
        <taxon>Multicrustacea</taxon>
        <taxon>Malacostraca</taxon>
        <taxon>Eumalacostraca</taxon>
        <taxon>Eucarida</taxon>
        <taxon>Euphausiacea</taxon>
        <taxon>Euphausiidae</taxon>
        <taxon>Meganyctiphanes</taxon>
    </lineage>
</organism>
<dbReference type="GO" id="GO:0008270">
    <property type="term" value="F:zinc ion binding"/>
    <property type="evidence" value="ECO:0007669"/>
    <property type="project" value="UniProtKB-KW"/>
</dbReference>
<comment type="caution">
    <text evidence="3">The sequence shown here is derived from an EMBL/GenBank/DDBJ whole genome shotgun (WGS) entry which is preliminary data.</text>
</comment>
<name>A0AAV2QJ07_MEGNR</name>
<evidence type="ECO:0000313" key="3">
    <source>
        <dbReference type="EMBL" id="CAL4084809.1"/>
    </source>
</evidence>
<dbReference type="PROSITE" id="PS50157">
    <property type="entry name" value="ZINC_FINGER_C2H2_2"/>
    <property type="match status" value="1"/>
</dbReference>
<feature type="domain" description="C2H2-type" evidence="2">
    <location>
        <begin position="68"/>
        <end position="95"/>
    </location>
</feature>
<evidence type="ECO:0000259" key="2">
    <source>
        <dbReference type="PROSITE" id="PS50157"/>
    </source>
</evidence>
<dbReference type="InterPro" id="IPR036236">
    <property type="entry name" value="Znf_C2H2_sf"/>
</dbReference>
<dbReference type="EMBL" id="CAXKWB010006886">
    <property type="protein sequence ID" value="CAL4084809.1"/>
    <property type="molecule type" value="Genomic_DNA"/>
</dbReference>
<keyword evidence="1" id="KW-0863">Zinc-finger</keyword>
<gene>
    <name evidence="3" type="ORF">MNOR_LOCUS12524</name>
</gene>
<accession>A0AAV2QJ07</accession>